<dbReference type="PANTHER" id="PTHR33375:SF1">
    <property type="entry name" value="CHROMOSOME-PARTITIONING PROTEIN PARB-RELATED"/>
    <property type="match status" value="1"/>
</dbReference>
<evidence type="ECO:0000313" key="3">
    <source>
        <dbReference type="Proteomes" id="UP000229615"/>
    </source>
</evidence>
<protein>
    <recommendedName>
        <fullName evidence="1">ParB-like N-terminal domain-containing protein</fullName>
    </recommendedName>
</protein>
<proteinExistence type="predicted"/>
<dbReference type="EMBL" id="PFBB01000030">
    <property type="protein sequence ID" value="PIR88362.1"/>
    <property type="molecule type" value="Genomic_DNA"/>
</dbReference>
<sequence length="256" mass="29114">MKKNKAEKRISQFVPIEKCRPNAWNPRGMNKKEFEALKLSIQEHGQTQPIQVRPIKDGYEIIGGYHRWLAMKELKFLEVEVNIAPMNDDEAKIFSLQDNIHGNDDLLRLGKLVYELTEKGFSIKKIAQVYGAEEDALKDALKVAHEDIAKKLQKLKDEMTKENFVELSFIIDEKPKEQMKTFVKEVTKFADAKGAEVESVKEKINSKKVTIALITFSVTGPQAKVINRAIEKLIKAEKVSKSRALELICADFLAGN</sequence>
<dbReference type="GO" id="GO:0045881">
    <property type="term" value="P:positive regulation of sporulation resulting in formation of a cellular spore"/>
    <property type="evidence" value="ECO:0007669"/>
    <property type="project" value="TreeGrafter"/>
</dbReference>
<dbReference type="SUPFAM" id="SSF110849">
    <property type="entry name" value="ParB/Sulfiredoxin"/>
    <property type="match status" value="1"/>
</dbReference>
<dbReference type="Pfam" id="PF02195">
    <property type="entry name" value="ParB_N"/>
    <property type="match status" value="1"/>
</dbReference>
<evidence type="ECO:0000313" key="2">
    <source>
        <dbReference type="EMBL" id="PIR88362.1"/>
    </source>
</evidence>
<accession>A0A2H0UPL0</accession>
<reference evidence="3" key="1">
    <citation type="submission" date="2017-09" db="EMBL/GenBank/DDBJ databases">
        <title>Depth-based differentiation of microbial function through sediment-hosted aquifers and enrichment of novel symbionts in the deep terrestrial subsurface.</title>
        <authorList>
            <person name="Probst A.J."/>
            <person name="Ladd B."/>
            <person name="Jarett J.K."/>
            <person name="Geller-Mcgrath D.E."/>
            <person name="Sieber C.M.K."/>
            <person name="Emerson J.B."/>
            <person name="Anantharaman K."/>
            <person name="Thomas B.C."/>
            <person name="Malmstrom R."/>
            <person name="Stieglmeier M."/>
            <person name="Klingl A."/>
            <person name="Woyke T."/>
            <person name="Ryan C.M."/>
            <person name="Banfield J.F."/>
        </authorList>
    </citation>
    <scope>NUCLEOTIDE SEQUENCE [LARGE SCALE GENOMIC DNA]</scope>
</reference>
<dbReference type="GO" id="GO:0007059">
    <property type="term" value="P:chromosome segregation"/>
    <property type="evidence" value="ECO:0007669"/>
    <property type="project" value="TreeGrafter"/>
</dbReference>
<dbReference type="InterPro" id="IPR036086">
    <property type="entry name" value="ParB/Sulfiredoxin_sf"/>
</dbReference>
<name>A0A2H0UPL0_9BACT</name>
<dbReference type="PANTHER" id="PTHR33375">
    <property type="entry name" value="CHROMOSOME-PARTITIONING PROTEIN PARB-RELATED"/>
    <property type="match status" value="1"/>
</dbReference>
<dbReference type="SMART" id="SM00470">
    <property type="entry name" value="ParB"/>
    <property type="match status" value="1"/>
</dbReference>
<dbReference type="AlphaFoldDB" id="A0A2H0UPL0"/>
<feature type="domain" description="ParB-like N-terminal" evidence="1">
    <location>
        <begin position="12"/>
        <end position="100"/>
    </location>
</feature>
<dbReference type="Gene3D" id="3.90.1530.10">
    <property type="entry name" value="Conserved hypothetical protein from pyrococcus furiosus pfu- 392566-001, ParB domain"/>
    <property type="match status" value="1"/>
</dbReference>
<organism evidence="2 3">
    <name type="scientific">Candidatus Harrisonbacteria bacterium CG10_big_fil_rev_8_21_14_0_10_44_23</name>
    <dbReference type="NCBI Taxonomy" id="1974585"/>
    <lineage>
        <taxon>Bacteria</taxon>
        <taxon>Candidatus Harrisoniibacteriota</taxon>
    </lineage>
</organism>
<gene>
    <name evidence="2" type="ORF">COU09_02720</name>
</gene>
<dbReference type="InterPro" id="IPR003115">
    <property type="entry name" value="ParB_N"/>
</dbReference>
<dbReference type="GO" id="GO:0005694">
    <property type="term" value="C:chromosome"/>
    <property type="evidence" value="ECO:0007669"/>
    <property type="project" value="TreeGrafter"/>
</dbReference>
<evidence type="ECO:0000259" key="1">
    <source>
        <dbReference type="SMART" id="SM00470"/>
    </source>
</evidence>
<comment type="caution">
    <text evidence="2">The sequence shown here is derived from an EMBL/GenBank/DDBJ whole genome shotgun (WGS) entry which is preliminary data.</text>
</comment>
<dbReference type="Proteomes" id="UP000229615">
    <property type="component" value="Unassembled WGS sequence"/>
</dbReference>
<dbReference type="InterPro" id="IPR050336">
    <property type="entry name" value="Chromosome_partition/occlusion"/>
</dbReference>